<name>A0A150IHD2_9EURY</name>
<accession>A0A150IHD2</accession>
<organism evidence="1 2">
    <name type="scientific">Candidatus Methanofastidiosum methylothiophilum</name>
    <dbReference type="NCBI Taxonomy" id="1705564"/>
    <lineage>
        <taxon>Archaea</taxon>
        <taxon>Methanobacteriati</taxon>
        <taxon>Methanobacteriota</taxon>
        <taxon>Stenosarchaea group</taxon>
        <taxon>Candidatus Methanofastidiosia</taxon>
        <taxon>Candidatus Methanofastidiosales</taxon>
        <taxon>Candidatus Methanofastidiosaceae</taxon>
        <taxon>Candidatus Methanofastidiosum</taxon>
    </lineage>
</organism>
<dbReference type="Proteomes" id="UP000075578">
    <property type="component" value="Unassembled WGS sequence"/>
</dbReference>
<dbReference type="EMBL" id="LNGD01000297">
    <property type="protein sequence ID" value="KYC44352.1"/>
    <property type="molecule type" value="Genomic_DNA"/>
</dbReference>
<dbReference type="AlphaFoldDB" id="A0A150IHD2"/>
<evidence type="ECO:0000313" key="2">
    <source>
        <dbReference type="Proteomes" id="UP000075578"/>
    </source>
</evidence>
<gene>
    <name evidence="1" type="ORF">AMQ74_01977</name>
</gene>
<protein>
    <submittedName>
        <fullName evidence="1">Uncharacterized protein</fullName>
    </submittedName>
</protein>
<sequence>MKSKTDGSSDLLVTGVNEIVNKLKEFAVINSLIIATTGALLTDCKASKTYKKYATHINTFHEFLKEINMPYTRAKQYMDIWKYFGEKLLSEECDTDKLIKALPIVKKGGDVEEWFIKAKTLTHQDFNNEVIMTKGHKHSAICNHEHTKEWKKCADCGTWIPGE</sequence>
<reference evidence="1 2" key="1">
    <citation type="journal article" date="2016" name="ISME J.">
        <title>Chasing the elusive Euryarchaeota class WSA2: genomes reveal a uniquely fastidious methyl-reducing methanogen.</title>
        <authorList>
            <person name="Nobu M.K."/>
            <person name="Narihiro T."/>
            <person name="Kuroda K."/>
            <person name="Mei R."/>
            <person name="Liu W.T."/>
        </authorList>
    </citation>
    <scope>NUCLEOTIDE SEQUENCE [LARGE SCALE GENOMIC DNA]</scope>
    <source>
        <strain evidence="1">U1lsi0528_Bin089</strain>
    </source>
</reference>
<evidence type="ECO:0000313" key="1">
    <source>
        <dbReference type="EMBL" id="KYC44352.1"/>
    </source>
</evidence>
<comment type="caution">
    <text evidence="1">The sequence shown here is derived from an EMBL/GenBank/DDBJ whole genome shotgun (WGS) entry which is preliminary data.</text>
</comment>
<proteinExistence type="predicted"/>